<dbReference type="EMBL" id="OQ579030">
    <property type="protein sequence ID" value="WEU80498.1"/>
    <property type="molecule type" value="Genomic_DNA"/>
</dbReference>
<gene>
    <name evidence="1" type="ORF">FWCWJBXL_0005</name>
</gene>
<dbReference type="Proteomes" id="UP001219231">
    <property type="component" value="Segment"/>
</dbReference>
<reference evidence="1 2" key="1">
    <citation type="submission" date="2023-03" db="EMBL/GenBank/DDBJ databases">
        <title>A hybrid and poly-polish workflow for the complete and accurate assembly of phage genomes: a case study of ten przondoviruses.</title>
        <authorList>
            <person name="Elek C.K.A."/>
            <person name="Adriaenssens E.M."/>
        </authorList>
    </citation>
    <scope>NUCLEOTIDE SEQUENCE [LARGE SCALE GENOMIC DNA]</scope>
</reference>
<organism evidence="1 2">
    <name type="scientific">Klebsiella phage Emom</name>
    <dbReference type="NCBI Taxonomy" id="3018529"/>
    <lineage>
        <taxon>Viruses</taxon>
        <taxon>Duplodnaviria</taxon>
        <taxon>Heunggongvirae</taxon>
        <taxon>Uroviricota</taxon>
        <taxon>Caudoviricetes</taxon>
        <taxon>Autographivirales</taxon>
        <taxon>Autotranscriptaviridae</taxon>
        <taxon>Studiervirinae</taxon>
        <taxon>Przondovirus</taxon>
        <taxon>Przondovirus emom</taxon>
    </lineage>
</organism>
<sequence length="59" mass="6896">MATTYGITQRIIKTHRDALLKVALTGNIEATRERFTYHMSHLAQTYRTRKVMYGNPVRN</sequence>
<evidence type="ECO:0000313" key="2">
    <source>
        <dbReference type="Proteomes" id="UP001219231"/>
    </source>
</evidence>
<proteinExistence type="predicted"/>
<keyword evidence="2" id="KW-1185">Reference proteome</keyword>
<accession>A0AAF0D7H8</accession>
<evidence type="ECO:0000313" key="1">
    <source>
        <dbReference type="EMBL" id="WEU80498.1"/>
    </source>
</evidence>
<protein>
    <submittedName>
        <fullName evidence="1">Uncharacterized protein</fullName>
    </submittedName>
</protein>
<name>A0AAF0D7H8_9CAUD</name>